<dbReference type="InterPro" id="IPR001509">
    <property type="entry name" value="Epimerase_deHydtase"/>
</dbReference>
<evidence type="ECO:0000259" key="3">
    <source>
        <dbReference type="Pfam" id="PF01370"/>
    </source>
</evidence>
<dbReference type="PANTHER" id="PTHR10366">
    <property type="entry name" value="NAD DEPENDENT EPIMERASE/DEHYDRATASE"/>
    <property type="match status" value="1"/>
</dbReference>
<dbReference type="EMBL" id="JAAGAX010000011">
    <property type="protein sequence ID" value="KAF2298212.1"/>
    <property type="molecule type" value="Genomic_DNA"/>
</dbReference>
<evidence type="ECO:0000256" key="2">
    <source>
        <dbReference type="ARBA" id="ARBA00023002"/>
    </source>
</evidence>
<dbReference type="Gene3D" id="3.40.50.720">
    <property type="entry name" value="NAD(P)-binding Rossmann-like Domain"/>
    <property type="match status" value="1"/>
</dbReference>
<dbReference type="AlphaFoldDB" id="A0A6A6L9X1"/>
<keyword evidence="1" id="KW-0521">NADP</keyword>
<dbReference type="InterPro" id="IPR050425">
    <property type="entry name" value="NAD(P)_dehydrat-like"/>
</dbReference>
<evidence type="ECO:0000313" key="4">
    <source>
        <dbReference type="EMBL" id="KAF2298212.1"/>
    </source>
</evidence>
<dbReference type="Proteomes" id="UP000467840">
    <property type="component" value="Chromosome 1"/>
</dbReference>
<dbReference type="InterPro" id="IPR036291">
    <property type="entry name" value="NAD(P)-bd_dom_sf"/>
</dbReference>
<keyword evidence="2" id="KW-0560">Oxidoreductase</keyword>
<dbReference type="SUPFAM" id="SSF51735">
    <property type="entry name" value="NAD(P)-binding Rossmann-fold domains"/>
    <property type="match status" value="1"/>
</dbReference>
<evidence type="ECO:0000313" key="5">
    <source>
        <dbReference type="Proteomes" id="UP000467840"/>
    </source>
</evidence>
<accession>A0A6A6L9X1</accession>
<organism evidence="4 5">
    <name type="scientific">Hevea brasiliensis</name>
    <name type="common">Para rubber tree</name>
    <name type="synonym">Siphonia brasiliensis</name>
    <dbReference type="NCBI Taxonomy" id="3981"/>
    <lineage>
        <taxon>Eukaryota</taxon>
        <taxon>Viridiplantae</taxon>
        <taxon>Streptophyta</taxon>
        <taxon>Embryophyta</taxon>
        <taxon>Tracheophyta</taxon>
        <taxon>Spermatophyta</taxon>
        <taxon>Magnoliopsida</taxon>
        <taxon>eudicotyledons</taxon>
        <taxon>Gunneridae</taxon>
        <taxon>Pentapetalae</taxon>
        <taxon>rosids</taxon>
        <taxon>fabids</taxon>
        <taxon>Malpighiales</taxon>
        <taxon>Euphorbiaceae</taxon>
        <taxon>Crotonoideae</taxon>
        <taxon>Micrandreae</taxon>
        <taxon>Hevea</taxon>
    </lineage>
</organism>
<feature type="domain" description="NAD-dependent epimerase/dehydratase" evidence="3">
    <location>
        <begin position="8"/>
        <end position="250"/>
    </location>
</feature>
<sequence length="349" mass="38829">MEVEKGTVCVTGGTGYVASWLVMKLLQRGYTVRATIRSDPEENKKDISYITNLPGAADRLKIFSADLNQPESFKAAIEGCIGVFHVAHPMDPYGKEPEERVTKIAVEGLLGILRACLKSKTVKRVVYTSSAVSIMYNDKGLNVTDENTWSDLDICRKNKSVSTSYLVSKTVTEKMALDFAAKHGLDLVTIVLPLVVGPFICPYIPSSVYLALAVVFGNQEKYKDFNNFYMVHTDDAASAHIFVLEDPNAKGRYICSYLQMTTRSLVQFLSAKFQEFQIPAMNNVKENEDSRLSNLSSMKLLDLGFKFGFGLEDMFGGAIQCCRDKGFLDQIVSEKAEVSPEKEWADKSH</sequence>
<evidence type="ECO:0000256" key="1">
    <source>
        <dbReference type="ARBA" id="ARBA00022857"/>
    </source>
</evidence>
<reference evidence="4 5" key="1">
    <citation type="journal article" date="2020" name="Mol. Plant">
        <title>The Chromosome-Based Rubber Tree Genome Provides New Insights into Spurge Genome Evolution and Rubber Biosynthesis.</title>
        <authorList>
            <person name="Liu J."/>
            <person name="Shi C."/>
            <person name="Shi C.C."/>
            <person name="Li W."/>
            <person name="Zhang Q.J."/>
            <person name="Zhang Y."/>
            <person name="Li K."/>
            <person name="Lu H.F."/>
            <person name="Shi C."/>
            <person name="Zhu S.T."/>
            <person name="Xiao Z.Y."/>
            <person name="Nan H."/>
            <person name="Yue Y."/>
            <person name="Zhu X.G."/>
            <person name="Wu Y."/>
            <person name="Hong X.N."/>
            <person name="Fan G.Y."/>
            <person name="Tong Y."/>
            <person name="Zhang D."/>
            <person name="Mao C.L."/>
            <person name="Liu Y.L."/>
            <person name="Hao S.J."/>
            <person name="Liu W.Q."/>
            <person name="Lv M.Q."/>
            <person name="Zhang H.B."/>
            <person name="Liu Y."/>
            <person name="Hu-Tang G.R."/>
            <person name="Wang J.P."/>
            <person name="Wang J.H."/>
            <person name="Sun Y.H."/>
            <person name="Ni S.B."/>
            <person name="Chen W.B."/>
            <person name="Zhang X.C."/>
            <person name="Jiao Y.N."/>
            <person name="Eichler E.E."/>
            <person name="Li G.H."/>
            <person name="Liu X."/>
            <person name="Gao L.Z."/>
        </authorList>
    </citation>
    <scope>NUCLEOTIDE SEQUENCE [LARGE SCALE GENOMIC DNA]</scope>
    <source>
        <strain evidence="5">cv. GT1</strain>
        <tissue evidence="4">Leaf</tissue>
    </source>
</reference>
<dbReference type="GO" id="GO:0016616">
    <property type="term" value="F:oxidoreductase activity, acting on the CH-OH group of donors, NAD or NADP as acceptor"/>
    <property type="evidence" value="ECO:0007669"/>
    <property type="project" value="TreeGrafter"/>
</dbReference>
<dbReference type="Pfam" id="PF01370">
    <property type="entry name" value="Epimerase"/>
    <property type="match status" value="1"/>
</dbReference>
<gene>
    <name evidence="4" type="ORF">GH714_018640</name>
</gene>
<dbReference type="CDD" id="cd08958">
    <property type="entry name" value="FR_SDR_e"/>
    <property type="match status" value="1"/>
</dbReference>
<dbReference type="PANTHER" id="PTHR10366:SF689">
    <property type="entry name" value="PROTEIN BRI1-5 ENHANCED 1"/>
    <property type="match status" value="1"/>
</dbReference>
<comment type="caution">
    <text evidence="4">The sequence shown here is derived from an EMBL/GenBank/DDBJ whole genome shotgun (WGS) entry which is preliminary data.</text>
</comment>
<dbReference type="FunFam" id="3.40.50.720:FF:000984">
    <property type="entry name" value="Dihydroflavonol 4-reductase family"/>
    <property type="match status" value="1"/>
</dbReference>
<protein>
    <recommendedName>
        <fullName evidence="3">NAD-dependent epimerase/dehydratase domain-containing protein</fullName>
    </recommendedName>
</protein>
<name>A0A6A6L9X1_HEVBR</name>
<keyword evidence="5" id="KW-1185">Reference proteome</keyword>
<proteinExistence type="predicted"/>